<keyword evidence="1" id="KW-0472">Membrane</keyword>
<reference evidence="2 3" key="1">
    <citation type="submission" date="2018-06" db="EMBL/GenBank/DDBJ databases">
        <authorList>
            <consortium name="Pathogen Informatics"/>
            <person name="Doyle S."/>
        </authorList>
    </citation>
    <scope>NUCLEOTIDE SEQUENCE [LARGE SCALE GENOMIC DNA]</scope>
    <source>
        <strain evidence="3">NCTC 11048</strain>
    </source>
</reference>
<evidence type="ECO:0000313" key="3">
    <source>
        <dbReference type="Proteomes" id="UP000255549"/>
    </source>
</evidence>
<proteinExistence type="predicted"/>
<dbReference type="AlphaFoldDB" id="A0A380G8Y1"/>
<sequence length="210" mass="24310">MKLKHQLTKGNPIMWTALQNMLIYQRPILILVIVSNILGTIYGYIWYAPQLLRSPWYFWPFIPDSPTATLFLVISLVLLLLNKKNAIIDTLAFITLLKYGVWAVMMNFLLFIEDNTIYIMGVMLIISHGIMAIQALIFLPQFKFTLMSLAVAIIWIFHNDVVDYVFHQYPVYGGLGHYESQIGYLAFWLSVLPILFVIYQLSKGKKIDQV</sequence>
<organism evidence="2 3">
    <name type="scientific">Staphylococcus intermedius NCTC 11048</name>
    <dbReference type="NCBI Taxonomy" id="1141106"/>
    <lineage>
        <taxon>Bacteria</taxon>
        <taxon>Bacillati</taxon>
        <taxon>Bacillota</taxon>
        <taxon>Bacilli</taxon>
        <taxon>Bacillales</taxon>
        <taxon>Staphylococcaceae</taxon>
        <taxon>Staphylococcus</taxon>
        <taxon>Staphylococcus intermedius group</taxon>
    </lineage>
</organism>
<dbReference type="EMBL" id="UHDP01000003">
    <property type="protein sequence ID" value="SUM46733.1"/>
    <property type="molecule type" value="Genomic_DNA"/>
</dbReference>
<evidence type="ECO:0000313" key="2">
    <source>
        <dbReference type="EMBL" id="SUM46733.1"/>
    </source>
</evidence>
<dbReference type="Pfam" id="PF07187">
    <property type="entry name" value="DUF1405"/>
    <property type="match status" value="1"/>
</dbReference>
<dbReference type="PANTHER" id="PTHR40042:SF1">
    <property type="entry name" value="DUF1405 DOMAIN-CONTAINING PROTEIN"/>
    <property type="match status" value="1"/>
</dbReference>
<feature type="transmembrane region" description="Helical" evidence="1">
    <location>
        <begin position="182"/>
        <end position="201"/>
    </location>
</feature>
<dbReference type="STRING" id="1141106.GCA_000308095_02178"/>
<name>A0A380G8Y1_STAIN</name>
<feature type="transmembrane region" description="Helical" evidence="1">
    <location>
        <begin position="117"/>
        <end position="137"/>
    </location>
</feature>
<keyword evidence="3" id="KW-1185">Reference proteome</keyword>
<feature type="transmembrane region" description="Helical" evidence="1">
    <location>
        <begin position="57"/>
        <end position="79"/>
    </location>
</feature>
<feature type="transmembrane region" description="Helical" evidence="1">
    <location>
        <begin position="144"/>
        <end position="162"/>
    </location>
</feature>
<dbReference type="PANTHER" id="PTHR40042">
    <property type="entry name" value="HYPOTHETICAL MEMBRANE SPANNING PROTEIN"/>
    <property type="match status" value="1"/>
</dbReference>
<accession>A0A380G8Y1</accession>
<gene>
    <name evidence="2" type="ORF">NCTC11048_01796</name>
</gene>
<feature type="transmembrane region" description="Helical" evidence="1">
    <location>
        <begin position="91"/>
        <end position="111"/>
    </location>
</feature>
<keyword evidence="1" id="KW-0812">Transmembrane</keyword>
<dbReference type="InterPro" id="IPR009845">
    <property type="entry name" value="DUF1405"/>
</dbReference>
<keyword evidence="1" id="KW-1133">Transmembrane helix</keyword>
<protein>
    <submittedName>
        <fullName evidence="2">Membrane protein</fullName>
    </submittedName>
</protein>
<evidence type="ECO:0000256" key="1">
    <source>
        <dbReference type="SAM" id="Phobius"/>
    </source>
</evidence>
<feature type="transmembrane region" description="Helical" evidence="1">
    <location>
        <begin position="28"/>
        <end position="45"/>
    </location>
</feature>
<dbReference type="Proteomes" id="UP000255549">
    <property type="component" value="Unassembled WGS sequence"/>
</dbReference>